<accession>A0A6A6SUL9</accession>
<dbReference type="Proteomes" id="UP000799324">
    <property type="component" value="Unassembled WGS sequence"/>
</dbReference>
<evidence type="ECO:0000256" key="1">
    <source>
        <dbReference type="SAM" id="SignalP"/>
    </source>
</evidence>
<feature type="signal peptide" evidence="1">
    <location>
        <begin position="1"/>
        <end position="24"/>
    </location>
</feature>
<evidence type="ECO:0000313" key="3">
    <source>
        <dbReference type="Proteomes" id="UP000799324"/>
    </source>
</evidence>
<dbReference type="AlphaFoldDB" id="A0A6A6SUL9"/>
<proteinExistence type="predicted"/>
<name>A0A6A6SUL9_9PLEO</name>
<protein>
    <submittedName>
        <fullName evidence="2">Uncharacterized protein</fullName>
    </submittedName>
</protein>
<evidence type="ECO:0000313" key="2">
    <source>
        <dbReference type="EMBL" id="KAF2650283.1"/>
    </source>
</evidence>
<keyword evidence="3" id="KW-1185">Reference proteome</keyword>
<gene>
    <name evidence="2" type="ORF">K491DRAFT_683111</name>
</gene>
<dbReference type="EMBL" id="MU004460">
    <property type="protein sequence ID" value="KAF2650283.1"/>
    <property type="molecule type" value="Genomic_DNA"/>
</dbReference>
<organism evidence="2 3">
    <name type="scientific">Lophiostoma macrostomum CBS 122681</name>
    <dbReference type="NCBI Taxonomy" id="1314788"/>
    <lineage>
        <taxon>Eukaryota</taxon>
        <taxon>Fungi</taxon>
        <taxon>Dikarya</taxon>
        <taxon>Ascomycota</taxon>
        <taxon>Pezizomycotina</taxon>
        <taxon>Dothideomycetes</taxon>
        <taxon>Pleosporomycetidae</taxon>
        <taxon>Pleosporales</taxon>
        <taxon>Lophiostomataceae</taxon>
        <taxon>Lophiostoma</taxon>
    </lineage>
</organism>
<sequence>MKLFSLFSLFSLLPLALLAAPAASAPAASPANDVPVSTVSINLQLRDGFLVAMHEPGVELDERGTTLVKRLPYYMDWVPTSVCWTCVTARAGAYGIGTSLGQMGRLQRDVPFSKDAKWNRRGLLSGWMPVFNTVLAACKASCDATNTYVTEMGSHVEAQDWQWWSYILSPVNYAELVPN</sequence>
<keyword evidence="1" id="KW-0732">Signal</keyword>
<feature type="chain" id="PRO_5025495443" evidence="1">
    <location>
        <begin position="25"/>
        <end position="179"/>
    </location>
</feature>
<reference evidence="2" key="1">
    <citation type="journal article" date="2020" name="Stud. Mycol.">
        <title>101 Dothideomycetes genomes: a test case for predicting lifestyles and emergence of pathogens.</title>
        <authorList>
            <person name="Haridas S."/>
            <person name="Albert R."/>
            <person name="Binder M."/>
            <person name="Bloem J."/>
            <person name="Labutti K."/>
            <person name="Salamov A."/>
            <person name="Andreopoulos B."/>
            <person name="Baker S."/>
            <person name="Barry K."/>
            <person name="Bills G."/>
            <person name="Bluhm B."/>
            <person name="Cannon C."/>
            <person name="Castanera R."/>
            <person name="Culley D."/>
            <person name="Daum C."/>
            <person name="Ezra D."/>
            <person name="Gonzalez J."/>
            <person name="Henrissat B."/>
            <person name="Kuo A."/>
            <person name="Liang C."/>
            <person name="Lipzen A."/>
            <person name="Lutzoni F."/>
            <person name="Magnuson J."/>
            <person name="Mondo S."/>
            <person name="Nolan M."/>
            <person name="Ohm R."/>
            <person name="Pangilinan J."/>
            <person name="Park H.-J."/>
            <person name="Ramirez L."/>
            <person name="Alfaro M."/>
            <person name="Sun H."/>
            <person name="Tritt A."/>
            <person name="Yoshinaga Y."/>
            <person name="Zwiers L.-H."/>
            <person name="Turgeon B."/>
            <person name="Goodwin S."/>
            <person name="Spatafora J."/>
            <person name="Crous P."/>
            <person name="Grigoriev I."/>
        </authorList>
    </citation>
    <scope>NUCLEOTIDE SEQUENCE</scope>
    <source>
        <strain evidence="2">CBS 122681</strain>
    </source>
</reference>